<organism evidence="2 3">
    <name type="scientific">Terrimicrobium sacchariphilum</name>
    <dbReference type="NCBI Taxonomy" id="690879"/>
    <lineage>
        <taxon>Bacteria</taxon>
        <taxon>Pseudomonadati</taxon>
        <taxon>Verrucomicrobiota</taxon>
        <taxon>Terrimicrobiia</taxon>
        <taxon>Terrimicrobiales</taxon>
        <taxon>Terrimicrobiaceae</taxon>
        <taxon>Terrimicrobium</taxon>
    </lineage>
</organism>
<name>A0A146GA86_TERSA</name>
<keyword evidence="3" id="KW-1185">Reference proteome</keyword>
<dbReference type="RefSeq" id="WP_075080172.1">
    <property type="nucleotide sequence ID" value="NZ_BDCO01000002.1"/>
</dbReference>
<feature type="chain" id="PRO_5007524598" evidence="1">
    <location>
        <begin position="28"/>
        <end position="195"/>
    </location>
</feature>
<feature type="signal peptide" evidence="1">
    <location>
        <begin position="1"/>
        <end position="27"/>
    </location>
</feature>
<evidence type="ECO:0000313" key="3">
    <source>
        <dbReference type="Proteomes" id="UP000076023"/>
    </source>
</evidence>
<dbReference type="InParanoid" id="A0A146GA86"/>
<evidence type="ECO:0000313" key="2">
    <source>
        <dbReference type="EMBL" id="GAT34555.1"/>
    </source>
</evidence>
<keyword evidence="1" id="KW-0732">Signal</keyword>
<reference evidence="3" key="1">
    <citation type="journal article" date="2017" name="Genome Announc.">
        <title>Draft Genome Sequence of Terrimicrobium sacchariphilum NM-5T, a Facultative Anaerobic Soil Bacterium of the Class Spartobacteria.</title>
        <authorList>
            <person name="Qiu Y.L."/>
            <person name="Tourlousse D.M."/>
            <person name="Matsuura N."/>
            <person name="Ohashi A."/>
            <person name="Sekiguchi Y."/>
        </authorList>
    </citation>
    <scope>NUCLEOTIDE SEQUENCE [LARGE SCALE GENOMIC DNA]</scope>
    <source>
        <strain evidence="3">NM-5</strain>
    </source>
</reference>
<dbReference type="NCBIfam" id="TIGR02595">
    <property type="entry name" value="PEP_CTERM"/>
    <property type="match status" value="1"/>
</dbReference>
<accession>A0A146GA86</accession>
<evidence type="ECO:0000256" key="1">
    <source>
        <dbReference type="SAM" id="SignalP"/>
    </source>
</evidence>
<gene>
    <name evidence="2" type="ORF">TSACC_22980</name>
</gene>
<protein>
    <submittedName>
        <fullName evidence="2">PEP-CTERM protein-sorting domain-containing protein</fullName>
    </submittedName>
</protein>
<proteinExistence type="predicted"/>
<dbReference type="EMBL" id="BDCO01000002">
    <property type="protein sequence ID" value="GAT34555.1"/>
    <property type="molecule type" value="Genomic_DNA"/>
</dbReference>
<dbReference type="AlphaFoldDB" id="A0A146GA86"/>
<dbReference type="InterPro" id="IPR013424">
    <property type="entry name" value="Ice-binding_C"/>
</dbReference>
<sequence>MLHTFPSRILCACVVALSLAWGGHAQAEILKTRLAFTNAIWNDTAPMSGYFEYQYDTTNDNNLVSVTSVDITIGAGNTITPFRFLYDVPGETDTAVHPGYDFNRGSSQIYEAYFTSLDSTRQMFLDWSGTGVNSVLQVTIPGNYSSYTQNSGTNVISLQSAGTSVATIVPEPSEIGLIGFALPLLGLALRRRRSL</sequence>
<dbReference type="Proteomes" id="UP000076023">
    <property type="component" value="Unassembled WGS sequence"/>
</dbReference>
<comment type="caution">
    <text evidence="2">The sequence shown here is derived from an EMBL/GenBank/DDBJ whole genome shotgun (WGS) entry which is preliminary data.</text>
</comment>